<dbReference type="Pfam" id="PF02656">
    <property type="entry name" value="DUF202"/>
    <property type="match status" value="1"/>
</dbReference>
<keyword evidence="3 6" id="KW-0812">Transmembrane</keyword>
<keyword evidence="5 6" id="KW-0472">Membrane</keyword>
<evidence type="ECO:0000313" key="9">
    <source>
        <dbReference type="Proteomes" id="UP000198836"/>
    </source>
</evidence>
<keyword evidence="9" id="KW-1185">Reference proteome</keyword>
<dbReference type="STRING" id="332999.SAMN04488511_114152"/>
<evidence type="ECO:0000256" key="1">
    <source>
        <dbReference type="ARBA" id="ARBA00004651"/>
    </source>
</evidence>
<keyword evidence="4 6" id="KW-1133">Transmembrane helix</keyword>
<dbReference type="AlphaFoldDB" id="A0A1I0TUH8"/>
<gene>
    <name evidence="8" type="ORF">SAMN04488511_114152</name>
</gene>
<dbReference type="PANTHER" id="PTHR34187">
    <property type="entry name" value="FGR18P"/>
    <property type="match status" value="1"/>
</dbReference>
<dbReference type="InterPro" id="IPR003807">
    <property type="entry name" value="DUF202"/>
</dbReference>
<evidence type="ECO:0000256" key="2">
    <source>
        <dbReference type="ARBA" id="ARBA00022475"/>
    </source>
</evidence>
<reference evidence="9" key="1">
    <citation type="submission" date="2016-10" db="EMBL/GenBank/DDBJ databases">
        <authorList>
            <person name="Varghese N."/>
            <person name="Submissions S."/>
        </authorList>
    </citation>
    <scope>NUCLEOTIDE SEQUENCE [LARGE SCALE GENOMIC DNA]</scope>
    <source>
        <strain evidence="9">DSM 18130</strain>
    </source>
</reference>
<evidence type="ECO:0000313" key="8">
    <source>
        <dbReference type="EMBL" id="SFA55382.1"/>
    </source>
</evidence>
<dbReference type="EMBL" id="FOJM01000014">
    <property type="protein sequence ID" value="SFA55382.1"/>
    <property type="molecule type" value="Genomic_DNA"/>
</dbReference>
<feature type="transmembrane region" description="Helical" evidence="6">
    <location>
        <begin position="100"/>
        <end position="126"/>
    </location>
</feature>
<feature type="transmembrane region" description="Helical" evidence="6">
    <location>
        <begin position="25"/>
        <end position="47"/>
    </location>
</feature>
<keyword evidence="2" id="KW-1003">Cell membrane</keyword>
<proteinExistence type="predicted"/>
<name>A0A1I0TUH8_9SPHI</name>
<feature type="domain" description="DUF202" evidence="7">
    <location>
        <begin position="15"/>
        <end position="92"/>
    </location>
</feature>
<dbReference type="OrthoDB" id="582337at2"/>
<feature type="transmembrane region" description="Helical" evidence="6">
    <location>
        <begin position="68"/>
        <end position="88"/>
    </location>
</feature>
<evidence type="ECO:0000256" key="6">
    <source>
        <dbReference type="SAM" id="Phobius"/>
    </source>
</evidence>
<dbReference type="InterPro" id="IPR052053">
    <property type="entry name" value="IM_YidH-like"/>
</dbReference>
<protein>
    <submittedName>
        <fullName evidence="8">Putative membrane protein</fullName>
    </submittedName>
</protein>
<evidence type="ECO:0000256" key="5">
    <source>
        <dbReference type="ARBA" id="ARBA00023136"/>
    </source>
</evidence>
<dbReference type="PANTHER" id="PTHR34187:SF2">
    <property type="entry name" value="DUF202 DOMAIN-CONTAINING PROTEIN"/>
    <property type="match status" value="1"/>
</dbReference>
<sequence length="129" mass="14438">MKIQDQENTKQHAGDHLANERTFLAWIRTSIGIMGFGFVVMKFSLFIKQISAALGSKVPLHQTGDSRIIGIFLVALGAITIICSYLRYNSTKEQLNQGVYYHSTLFVKVLTALVFIASILLLLYLIKTT</sequence>
<evidence type="ECO:0000256" key="3">
    <source>
        <dbReference type="ARBA" id="ARBA00022692"/>
    </source>
</evidence>
<comment type="subcellular location">
    <subcellularLocation>
        <location evidence="1">Cell membrane</location>
        <topology evidence="1">Multi-pass membrane protein</topology>
    </subcellularLocation>
</comment>
<evidence type="ECO:0000259" key="7">
    <source>
        <dbReference type="Pfam" id="PF02656"/>
    </source>
</evidence>
<accession>A0A1I0TUH8</accession>
<organism evidence="8 9">
    <name type="scientific">Pedobacter suwonensis</name>
    <dbReference type="NCBI Taxonomy" id="332999"/>
    <lineage>
        <taxon>Bacteria</taxon>
        <taxon>Pseudomonadati</taxon>
        <taxon>Bacteroidota</taxon>
        <taxon>Sphingobacteriia</taxon>
        <taxon>Sphingobacteriales</taxon>
        <taxon>Sphingobacteriaceae</taxon>
        <taxon>Pedobacter</taxon>
    </lineage>
</organism>
<dbReference type="RefSeq" id="WP_008245456.1">
    <property type="nucleotide sequence ID" value="NZ_FOJM01000014.1"/>
</dbReference>
<dbReference type="Proteomes" id="UP000198836">
    <property type="component" value="Unassembled WGS sequence"/>
</dbReference>
<evidence type="ECO:0000256" key="4">
    <source>
        <dbReference type="ARBA" id="ARBA00022989"/>
    </source>
</evidence>
<dbReference type="GO" id="GO:0005886">
    <property type="term" value="C:plasma membrane"/>
    <property type="evidence" value="ECO:0007669"/>
    <property type="project" value="UniProtKB-SubCell"/>
</dbReference>